<dbReference type="Proteomes" id="UP000232323">
    <property type="component" value="Unassembled WGS sequence"/>
</dbReference>
<dbReference type="Gene3D" id="3.30.40.10">
    <property type="entry name" value="Zinc/RING finger domain, C3HC4 (zinc finger)"/>
    <property type="match status" value="1"/>
</dbReference>
<gene>
    <name evidence="5" type="ORF">CEUSTIGMA_g6084.t1</name>
</gene>
<feature type="region of interest" description="Disordered" evidence="2">
    <location>
        <begin position="1"/>
        <end position="26"/>
    </location>
</feature>
<proteinExistence type="predicted"/>
<feature type="domain" description="RING-type" evidence="4">
    <location>
        <begin position="299"/>
        <end position="340"/>
    </location>
</feature>
<feature type="compositionally biased region" description="Pro residues" evidence="2">
    <location>
        <begin position="8"/>
        <end position="21"/>
    </location>
</feature>
<dbReference type="AlphaFoldDB" id="A0A250X6H2"/>
<name>A0A250X6H2_9CHLO</name>
<dbReference type="PROSITE" id="PS50089">
    <property type="entry name" value="ZF_RING_2"/>
    <property type="match status" value="1"/>
</dbReference>
<evidence type="ECO:0000313" key="6">
    <source>
        <dbReference type="Proteomes" id="UP000232323"/>
    </source>
</evidence>
<dbReference type="InterPro" id="IPR013083">
    <property type="entry name" value="Znf_RING/FYVE/PHD"/>
</dbReference>
<evidence type="ECO:0000259" key="4">
    <source>
        <dbReference type="PROSITE" id="PS50089"/>
    </source>
</evidence>
<dbReference type="GO" id="GO:0008270">
    <property type="term" value="F:zinc ion binding"/>
    <property type="evidence" value="ECO:0007669"/>
    <property type="project" value="UniProtKB-KW"/>
</dbReference>
<dbReference type="SUPFAM" id="SSF57850">
    <property type="entry name" value="RING/U-box"/>
    <property type="match status" value="1"/>
</dbReference>
<keyword evidence="6" id="KW-1185">Reference proteome</keyword>
<dbReference type="InterPro" id="IPR051826">
    <property type="entry name" value="E3_ubiquitin-ligase_domain"/>
</dbReference>
<organism evidence="5 6">
    <name type="scientific">Chlamydomonas eustigma</name>
    <dbReference type="NCBI Taxonomy" id="1157962"/>
    <lineage>
        <taxon>Eukaryota</taxon>
        <taxon>Viridiplantae</taxon>
        <taxon>Chlorophyta</taxon>
        <taxon>core chlorophytes</taxon>
        <taxon>Chlorophyceae</taxon>
        <taxon>CS clade</taxon>
        <taxon>Chlamydomonadales</taxon>
        <taxon>Chlamydomonadaceae</taxon>
        <taxon>Chlamydomonas</taxon>
    </lineage>
</organism>
<keyword evidence="3" id="KW-0812">Transmembrane</keyword>
<evidence type="ECO:0000256" key="3">
    <source>
        <dbReference type="SAM" id="Phobius"/>
    </source>
</evidence>
<dbReference type="STRING" id="1157962.A0A250X6H2"/>
<dbReference type="EMBL" id="BEGY01000034">
    <property type="protein sequence ID" value="GAX78646.1"/>
    <property type="molecule type" value="Genomic_DNA"/>
</dbReference>
<dbReference type="GO" id="GO:0061630">
    <property type="term" value="F:ubiquitin protein ligase activity"/>
    <property type="evidence" value="ECO:0007669"/>
    <property type="project" value="TreeGrafter"/>
</dbReference>
<dbReference type="Pfam" id="PF13639">
    <property type="entry name" value="zf-RING_2"/>
    <property type="match status" value="1"/>
</dbReference>
<dbReference type="SMART" id="SM00184">
    <property type="entry name" value="RING"/>
    <property type="match status" value="1"/>
</dbReference>
<dbReference type="FunFam" id="3.30.40.10:FF:000388">
    <property type="entry name" value="Putative RING zinc finger domain superfamily protein"/>
    <property type="match status" value="1"/>
</dbReference>
<dbReference type="InterPro" id="IPR001841">
    <property type="entry name" value="Znf_RING"/>
</dbReference>
<protein>
    <recommendedName>
        <fullName evidence="4">RING-type domain-containing protein</fullName>
    </recommendedName>
</protein>
<keyword evidence="1" id="KW-0479">Metal-binding</keyword>
<sequence>MQNSTPTLPSPFPPFPHPTSPPNVNSFGSQVNSTTILVYAFGIMGGMLLISGMLYIQPILTRCRGGAHPEVSLRTVRAAGIRQFKEEDGVPAEVIATLKLRTFIKLDPAAMTEESCTEAPARNSPLSVVKQGSKAELIVGCEAGGDGRSSSDGIQGVKIRGHDRESDVHIPGQVQAACLQERYGGEVSEGFGGSANAGGKDNFILSHDSVNKLPAIRSTESVSNEQHDSPVELVLNEPRTKSLSRDAPHAAESAVAIVVGDSALDAGTTADNNTLESTTTSSPAAAVQLETAADSDTTCTICLIEYENGDILRQLPCKHEFHKDCIDSWMIFHHTCPICRKELVQQTVPPATNQSYEHQSVQVAAATSDAGAAGAANAPSNNIERTTFYYW</sequence>
<accession>A0A250X6H2</accession>
<keyword evidence="3" id="KW-1133">Transmembrane helix</keyword>
<evidence type="ECO:0000256" key="2">
    <source>
        <dbReference type="SAM" id="MobiDB-lite"/>
    </source>
</evidence>
<feature type="transmembrane region" description="Helical" evidence="3">
    <location>
        <begin position="36"/>
        <end position="56"/>
    </location>
</feature>
<evidence type="ECO:0000313" key="5">
    <source>
        <dbReference type="EMBL" id="GAX78646.1"/>
    </source>
</evidence>
<comment type="caution">
    <text evidence="5">The sequence shown here is derived from an EMBL/GenBank/DDBJ whole genome shotgun (WGS) entry which is preliminary data.</text>
</comment>
<keyword evidence="1" id="KW-0862">Zinc</keyword>
<reference evidence="5 6" key="1">
    <citation type="submission" date="2017-08" db="EMBL/GenBank/DDBJ databases">
        <title>Acidophilic green algal genome provides insights into adaptation to an acidic environment.</title>
        <authorList>
            <person name="Hirooka S."/>
            <person name="Hirose Y."/>
            <person name="Kanesaki Y."/>
            <person name="Higuchi S."/>
            <person name="Fujiwara T."/>
            <person name="Onuma R."/>
            <person name="Era A."/>
            <person name="Ohbayashi R."/>
            <person name="Uzuka A."/>
            <person name="Nozaki H."/>
            <person name="Yoshikawa H."/>
            <person name="Miyagishima S.Y."/>
        </authorList>
    </citation>
    <scope>NUCLEOTIDE SEQUENCE [LARGE SCALE GENOMIC DNA]</scope>
    <source>
        <strain evidence="5 6">NIES-2499</strain>
    </source>
</reference>
<dbReference type="GO" id="GO:0006511">
    <property type="term" value="P:ubiquitin-dependent protein catabolic process"/>
    <property type="evidence" value="ECO:0007669"/>
    <property type="project" value="TreeGrafter"/>
</dbReference>
<dbReference type="OrthoDB" id="21204at2759"/>
<keyword evidence="3" id="KW-0472">Membrane</keyword>
<dbReference type="PANTHER" id="PTHR22765:SF434">
    <property type="entry name" value="GB|AAD18119.1-RELATED"/>
    <property type="match status" value="1"/>
</dbReference>
<dbReference type="PANTHER" id="PTHR22765">
    <property type="entry name" value="RING FINGER AND PROTEASE ASSOCIATED DOMAIN-CONTAINING"/>
    <property type="match status" value="1"/>
</dbReference>
<evidence type="ECO:0000256" key="1">
    <source>
        <dbReference type="PROSITE-ProRule" id="PRU00175"/>
    </source>
</evidence>
<keyword evidence="1" id="KW-0863">Zinc-finger</keyword>
<dbReference type="CDD" id="cd16454">
    <property type="entry name" value="RING-H2_PA-TM-RING"/>
    <property type="match status" value="1"/>
</dbReference>